<organism evidence="2 4">
    <name type="scientific">Adineta steineri</name>
    <dbReference type="NCBI Taxonomy" id="433720"/>
    <lineage>
        <taxon>Eukaryota</taxon>
        <taxon>Metazoa</taxon>
        <taxon>Spiralia</taxon>
        <taxon>Gnathifera</taxon>
        <taxon>Rotifera</taxon>
        <taxon>Eurotatoria</taxon>
        <taxon>Bdelloidea</taxon>
        <taxon>Adinetida</taxon>
        <taxon>Adinetidae</taxon>
        <taxon>Adineta</taxon>
    </lineage>
</organism>
<dbReference type="PANTHER" id="PTHR32208:SF21">
    <property type="entry name" value="LOW QUALITY PROTEIN: ALDEHYDE OXIDASE GLOX-LIKE"/>
    <property type="match status" value="1"/>
</dbReference>
<dbReference type="Proteomes" id="UP000663868">
    <property type="component" value="Unassembled WGS sequence"/>
</dbReference>
<gene>
    <name evidence="2" type="ORF">IZO911_LOCUS27836</name>
    <name evidence="3" type="ORF">KXQ929_LOCUS35464</name>
</gene>
<evidence type="ECO:0000313" key="3">
    <source>
        <dbReference type="EMBL" id="CAF4117894.1"/>
    </source>
</evidence>
<comment type="caution">
    <text evidence="2">The sequence shown here is derived from an EMBL/GenBank/DDBJ whole genome shotgun (WGS) entry which is preliminary data.</text>
</comment>
<sequence>MFCVYLDKARTMVNYQFLLILFLQYDLTKQRNLSPEIGGSWEPVVPERGGGADGKILGMQTVHTILLPSGKVLLVSGSSWRNLASAQYYPLFEDPKPGPGLWNQDEDPFEKSKLNSYYELINNAAIYDPQANTFYRIPHPIPVDDPDSSDKNHFAPNDLFCTGHQHLPNGNVLFVGGTQYYYPFDTGHRSTFIFDWRKELNITWNYVDWRQIPENNNNPWSFAGFMKRGRWYASILPLLDGRMMVFGGFVGFDVGFPDMYAFEMNTFVEFFDPKTSEWSAVDVKSLPNGPFTTLINPTFKPTKGWKCDDRCIEDNKYDAFKLYPQNYLFPDGRIFLTREGDFTSARTMDGAFIRNTTHTYWIKLQEKEDISFSRGPDRLTNVTSYGTTCLDPNTGLIDLFGGQLSCSGVKLYNDSRPDNYFGGCRGSRKLEQFIYSKYEPNGGHWTLDDNFLSTNIEDDRSNHYALILPTSQLLIMGGSNYDFFGSTRYPLLLTPHFNEETNQFLGYQKERMNEHLEARLYHTAALLLPDGRIWLSGGNTGRAAIHKRTKPFSSFNASSGTQPLPDLSLIDLDYYFTTDDLILGRASRASSIPPTEMWIAEIFSPPYLFIDGKRRAEILSLSTLKPNDSFRKIIGNQVFYLLRSNQYYIVELSNLPQRCSSKRNATLVLIKMPWATHGWDGGQRLFNLDYIQLGVKEQILFFMTDARTANLPPAYYMLFYVDCMGKPSKAQMIRFDDSAQEL</sequence>
<dbReference type="AlphaFoldDB" id="A0A814VDA6"/>
<dbReference type="InterPro" id="IPR014756">
    <property type="entry name" value="Ig_E-set"/>
</dbReference>
<name>A0A814VDA6_9BILA</name>
<dbReference type="PANTHER" id="PTHR32208">
    <property type="entry name" value="SECRETED PROTEIN-RELATED"/>
    <property type="match status" value="1"/>
</dbReference>
<dbReference type="SUPFAM" id="SSF117281">
    <property type="entry name" value="Kelch motif"/>
    <property type="match status" value="1"/>
</dbReference>
<dbReference type="Gene3D" id="2.130.10.80">
    <property type="entry name" value="Galactose oxidase/kelch, beta-propeller"/>
    <property type="match status" value="1"/>
</dbReference>
<dbReference type="Pfam" id="PF09118">
    <property type="entry name" value="GO-like_E_set"/>
    <property type="match status" value="1"/>
</dbReference>
<dbReference type="InterPro" id="IPR015915">
    <property type="entry name" value="Kelch-typ_b-propeller"/>
</dbReference>
<evidence type="ECO:0000313" key="4">
    <source>
        <dbReference type="Proteomes" id="UP000663860"/>
    </source>
</evidence>
<evidence type="ECO:0000313" key="2">
    <source>
        <dbReference type="EMBL" id="CAF1187479.1"/>
    </source>
</evidence>
<dbReference type="EMBL" id="CAJOBB010005156">
    <property type="protein sequence ID" value="CAF4117894.1"/>
    <property type="molecule type" value="Genomic_DNA"/>
</dbReference>
<reference evidence="2" key="1">
    <citation type="submission" date="2021-02" db="EMBL/GenBank/DDBJ databases">
        <authorList>
            <person name="Nowell W R."/>
        </authorList>
    </citation>
    <scope>NUCLEOTIDE SEQUENCE</scope>
</reference>
<dbReference type="EMBL" id="CAJNOE010000385">
    <property type="protein sequence ID" value="CAF1187479.1"/>
    <property type="molecule type" value="Genomic_DNA"/>
</dbReference>
<dbReference type="SUPFAM" id="SSF81296">
    <property type="entry name" value="E set domains"/>
    <property type="match status" value="1"/>
</dbReference>
<dbReference type="Gene3D" id="2.60.40.10">
    <property type="entry name" value="Immunoglobulins"/>
    <property type="match status" value="1"/>
</dbReference>
<dbReference type="InterPro" id="IPR015202">
    <property type="entry name" value="GO-like_E_set"/>
</dbReference>
<accession>A0A814VDA6</accession>
<evidence type="ECO:0000259" key="1">
    <source>
        <dbReference type="Pfam" id="PF09118"/>
    </source>
</evidence>
<dbReference type="Proteomes" id="UP000663860">
    <property type="component" value="Unassembled WGS sequence"/>
</dbReference>
<feature type="domain" description="Galactose oxidase-like Early set" evidence="1">
    <location>
        <begin position="650"/>
        <end position="734"/>
    </location>
</feature>
<proteinExistence type="predicted"/>
<protein>
    <recommendedName>
        <fullName evidence="1">Galactose oxidase-like Early set domain-containing protein</fullName>
    </recommendedName>
</protein>
<dbReference type="InterPro" id="IPR037293">
    <property type="entry name" value="Gal_Oxidase_central_sf"/>
</dbReference>
<dbReference type="InterPro" id="IPR013783">
    <property type="entry name" value="Ig-like_fold"/>
</dbReference>